<feature type="signal peptide" evidence="1">
    <location>
        <begin position="1"/>
        <end position="18"/>
    </location>
</feature>
<organism evidence="2 3">
    <name type="scientific">Sphingomonas oligophenolica</name>
    <dbReference type="NCBI Taxonomy" id="301154"/>
    <lineage>
        <taxon>Bacteria</taxon>
        <taxon>Pseudomonadati</taxon>
        <taxon>Pseudomonadota</taxon>
        <taxon>Alphaproteobacteria</taxon>
        <taxon>Sphingomonadales</taxon>
        <taxon>Sphingomonadaceae</taxon>
        <taxon>Sphingomonas</taxon>
    </lineage>
</organism>
<keyword evidence="3" id="KW-1185">Reference proteome</keyword>
<sequence>MKKLVFLPMIAVAALGLAACKKDAPIDNTVVANETTLNSEAPIDANTTAIDDATANAAIDNATIVDNASGVSNVTAK</sequence>
<dbReference type="EMBL" id="JBDIME010000022">
    <property type="protein sequence ID" value="MEN2791948.1"/>
    <property type="molecule type" value="Genomic_DNA"/>
</dbReference>
<dbReference type="RefSeq" id="WP_343889873.1">
    <property type="nucleotide sequence ID" value="NZ_BAAAEH010000024.1"/>
</dbReference>
<gene>
    <name evidence="2" type="ORF">ABC974_20135</name>
</gene>
<reference evidence="2 3" key="1">
    <citation type="submission" date="2024-05" db="EMBL/GenBank/DDBJ databases">
        <authorList>
            <person name="Liu Q."/>
            <person name="Xin Y.-H."/>
        </authorList>
    </citation>
    <scope>NUCLEOTIDE SEQUENCE [LARGE SCALE GENOMIC DNA]</scope>
    <source>
        <strain evidence="2 3">CGMCC 1.10181</strain>
    </source>
</reference>
<feature type="chain" id="PRO_5045806537" description="Circumsporozoite protein" evidence="1">
    <location>
        <begin position="19"/>
        <end position="77"/>
    </location>
</feature>
<accession>A0ABU9Y813</accession>
<evidence type="ECO:0000313" key="2">
    <source>
        <dbReference type="EMBL" id="MEN2791948.1"/>
    </source>
</evidence>
<protein>
    <recommendedName>
        <fullName evidence="4">Circumsporozoite protein</fullName>
    </recommendedName>
</protein>
<dbReference type="Proteomes" id="UP001419910">
    <property type="component" value="Unassembled WGS sequence"/>
</dbReference>
<evidence type="ECO:0008006" key="4">
    <source>
        <dbReference type="Google" id="ProtNLM"/>
    </source>
</evidence>
<keyword evidence="1" id="KW-0732">Signal</keyword>
<name>A0ABU9Y813_9SPHN</name>
<dbReference type="PROSITE" id="PS51257">
    <property type="entry name" value="PROKAR_LIPOPROTEIN"/>
    <property type="match status" value="1"/>
</dbReference>
<comment type="caution">
    <text evidence="2">The sequence shown here is derived from an EMBL/GenBank/DDBJ whole genome shotgun (WGS) entry which is preliminary data.</text>
</comment>
<proteinExistence type="predicted"/>
<evidence type="ECO:0000256" key="1">
    <source>
        <dbReference type="SAM" id="SignalP"/>
    </source>
</evidence>
<evidence type="ECO:0000313" key="3">
    <source>
        <dbReference type="Proteomes" id="UP001419910"/>
    </source>
</evidence>